<dbReference type="InterPro" id="IPR036396">
    <property type="entry name" value="Cyt_P450_sf"/>
</dbReference>
<dbReference type="PANTHER" id="PTHR46300">
    <property type="entry name" value="P450, PUTATIVE (EUROFUNG)-RELATED-RELATED"/>
    <property type="match status" value="1"/>
</dbReference>
<evidence type="ECO:0000256" key="3">
    <source>
        <dbReference type="ARBA" id="ARBA00022617"/>
    </source>
</evidence>
<evidence type="ECO:0000256" key="6">
    <source>
        <dbReference type="ARBA" id="ARBA00023004"/>
    </source>
</evidence>
<proteinExistence type="inferred from homology"/>
<evidence type="ECO:0000256" key="1">
    <source>
        <dbReference type="ARBA" id="ARBA00001971"/>
    </source>
</evidence>
<dbReference type="EMBL" id="CAJMXA010003645">
    <property type="protein sequence ID" value="CAE6509181.1"/>
    <property type="molecule type" value="Genomic_DNA"/>
</dbReference>
<gene>
    <name evidence="8" type="ORF">RDB_LOCUS124784</name>
</gene>
<keyword evidence="3" id="KW-0349">Heme</keyword>
<evidence type="ECO:0000313" key="8">
    <source>
        <dbReference type="EMBL" id="CAE6509181.1"/>
    </source>
</evidence>
<comment type="similarity">
    <text evidence="2">Belongs to the cytochrome P450 family.</text>
</comment>
<dbReference type="AlphaFoldDB" id="A0A8H3D3N7"/>
<evidence type="ECO:0000256" key="4">
    <source>
        <dbReference type="ARBA" id="ARBA00022723"/>
    </source>
</evidence>
<protein>
    <submittedName>
        <fullName evidence="8">Uncharacterized protein</fullName>
    </submittedName>
</protein>
<evidence type="ECO:0000256" key="7">
    <source>
        <dbReference type="ARBA" id="ARBA00023033"/>
    </source>
</evidence>
<evidence type="ECO:0000256" key="5">
    <source>
        <dbReference type="ARBA" id="ARBA00023002"/>
    </source>
</evidence>
<organism evidence="8 9">
    <name type="scientific">Rhizoctonia solani</name>
    <dbReference type="NCBI Taxonomy" id="456999"/>
    <lineage>
        <taxon>Eukaryota</taxon>
        <taxon>Fungi</taxon>
        <taxon>Dikarya</taxon>
        <taxon>Basidiomycota</taxon>
        <taxon>Agaricomycotina</taxon>
        <taxon>Agaricomycetes</taxon>
        <taxon>Cantharellales</taxon>
        <taxon>Ceratobasidiaceae</taxon>
        <taxon>Rhizoctonia</taxon>
    </lineage>
</organism>
<evidence type="ECO:0000256" key="2">
    <source>
        <dbReference type="ARBA" id="ARBA00010617"/>
    </source>
</evidence>
<comment type="cofactor">
    <cofactor evidence="1">
        <name>heme</name>
        <dbReference type="ChEBI" id="CHEBI:30413"/>
    </cofactor>
</comment>
<dbReference type="InterPro" id="IPR050364">
    <property type="entry name" value="Cytochrome_P450_fung"/>
</dbReference>
<comment type="caution">
    <text evidence="8">The sequence shown here is derived from an EMBL/GenBank/DDBJ whole genome shotgun (WGS) entry which is preliminary data.</text>
</comment>
<keyword evidence="4" id="KW-0479">Metal-binding</keyword>
<keyword evidence="6" id="KW-0408">Iron</keyword>
<dbReference type="GO" id="GO:0020037">
    <property type="term" value="F:heme binding"/>
    <property type="evidence" value="ECO:0007669"/>
    <property type="project" value="InterPro"/>
</dbReference>
<dbReference type="SUPFAM" id="SSF48264">
    <property type="entry name" value="Cytochrome P450"/>
    <property type="match status" value="1"/>
</dbReference>
<sequence length="115" mass="12484">MADIILPPTLLWTSLGIITGYLASQKLRSDQQLPLPPGPPSHPVIGQLLSMPRSSEGRAFMAWSRELNSDIISFSFLGKTIVVLNSAEAANDLLERRSSAHSGRYCPPMIASPNL</sequence>
<dbReference type="GO" id="GO:0016705">
    <property type="term" value="F:oxidoreductase activity, acting on paired donors, with incorporation or reduction of molecular oxygen"/>
    <property type="evidence" value="ECO:0007669"/>
    <property type="project" value="InterPro"/>
</dbReference>
<accession>A0A8H3D3N7</accession>
<keyword evidence="7" id="KW-0503">Monooxygenase</keyword>
<dbReference type="Gene3D" id="1.10.630.10">
    <property type="entry name" value="Cytochrome P450"/>
    <property type="match status" value="1"/>
</dbReference>
<dbReference type="Proteomes" id="UP000663853">
    <property type="component" value="Unassembled WGS sequence"/>
</dbReference>
<evidence type="ECO:0000313" key="9">
    <source>
        <dbReference type="Proteomes" id="UP000663853"/>
    </source>
</evidence>
<dbReference type="GO" id="GO:0004497">
    <property type="term" value="F:monooxygenase activity"/>
    <property type="evidence" value="ECO:0007669"/>
    <property type="project" value="UniProtKB-KW"/>
</dbReference>
<name>A0A8H3D3N7_9AGAM</name>
<reference evidence="8" key="1">
    <citation type="submission" date="2021-01" db="EMBL/GenBank/DDBJ databases">
        <authorList>
            <person name="Kaushik A."/>
        </authorList>
    </citation>
    <scope>NUCLEOTIDE SEQUENCE</scope>
    <source>
        <strain evidence="8">AG6-10EEA</strain>
    </source>
</reference>
<dbReference type="GO" id="GO:0005506">
    <property type="term" value="F:iron ion binding"/>
    <property type="evidence" value="ECO:0007669"/>
    <property type="project" value="InterPro"/>
</dbReference>
<keyword evidence="5" id="KW-0560">Oxidoreductase</keyword>